<keyword evidence="1" id="KW-0227">DNA damage</keyword>
<name>A0A7W7W0M8_9ACTN</name>
<feature type="region of interest" description="Disordered" evidence="2">
    <location>
        <begin position="386"/>
        <end position="416"/>
    </location>
</feature>
<protein>
    <submittedName>
        <fullName evidence="4">Protein ImuB</fullName>
    </submittedName>
</protein>
<reference evidence="4 5" key="1">
    <citation type="submission" date="2020-08" db="EMBL/GenBank/DDBJ databases">
        <title>Sequencing the genomes of 1000 actinobacteria strains.</title>
        <authorList>
            <person name="Klenk H.-P."/>
        </authorList>
    </citation>
    <scope>NUCLEOTIDE SEQUENCE [LARGE SCALE GENOMIC DNA]</scope>
    <source>
        <strain evidence="4 5">DSM 102030</strain>
    </source>
</reference>
<dbReference type="EMBL" id="JACHJT010000001">
    <property type="protein sequence ID" value="MBB4930087.1"/>
    <property type="molecule type" value="Genomic_DNA"/>
</dbReference>
<evidence type="ECO:0000313" key="4">
    <source>
        <dbReference type="EMBL" id="MBB4930087.1"/>
    </source>
</evidence>
<sequence>MSTAARTLAVWCPDWPVTAAGFEAATPSAVVAKGRVVACSRAARTQGVRRGQRKRDAQRLCADLLVQERDTEHEGRLFEPVVRAVTGITPWVEVVRPGVCVFSVHGPVRYFGGEHALREAVVASVAQAGYWCGAGIADGVFAAVLAARARDGGVVVHPGRTSDFLAPYPVRTLERPALASLLERLGVRRLGELAALPADLVAERFGDEGRAAHRLATGLEARPAHPAPPREDLSVCSEFDPPADRAETVVFEAKALAARLHSALAAKGLLSVRVVAEVTWADGRILSRLWRHDGALSELALAERVLWQLSGGPPGGRGGGAAAPGTGAAEGTGGVIGLRFVPDHLVPATGRQVPLWGQAEVAGSLERAVARVQGLLGHQALVRPALHGGRGPGEGVVRVPVGDVAPDPPRQGPWPGRIPAPDPTVVPSRPPPALVLDANGEPVTVSGRAAISAPPARIGIAGGDPVDVDAWAGPWPAVERWWDPERGRRRARLQVAANQRAYLLAVEAGQWHVEAVYD</sequence>
<dbReference type="InterPro" id="IPR001126">
    <property type="entry name" value="UmuC"/>
</dbReference>
<dbReference type="SUPFAM" id="SSF56672">
    <property type="entry name" value="DNA/RNA polymerases"/>
    <property type="match status" value="1"/>
</dbReference>
<dbReference type="Proteomes" id="UP000523007">
    <property type="component" value="Unassembled WGS sequence"/>
</dbReference>
<dbReference type="CDD" id="cd03468">
    <property type="entry name" value="PolY_like"/>
    <property type="match status" value="1"/>
</dbReference>
<organism evidence="4 5">
    <name type="scientific">Lipingzhangella halophila</name>
    <dbReference type="NCBI Taxonomy" id="1783352"/>
    <lineage>
        <taxon>Bacteria</taxon>
        <taxon>Bacillati</taxon>
        <taxon>Actinomycetota</taxon>
        <taxon>Actinomycetes</taxon>
        <taxon>Streptosporangiales</taxon>
        <taxon>Nocardiopsidaceae</taxon>
        <taxon>Lipingzhangella</taxon>
    </lineage>
</organism>
<evidence type="ECO:0000259" key="3">
    <source>
        <dbReference type="Pfam" id="PF00817"/>
    </source>
</evidence>
<feature type="compositionally biased region" description="Pro residues" evidence="2">
    <location>
        <begin position="406"/>
        <end position="416"/>
    </location>
</feature>
<dbReference type="AlphaFoldDB" id="A0A7W7W0M8"/>
<gene>
    <name evidence="4" type="ORF">F4561_000907</name>
</gene>
<dbReference type="Pfam" id="PF00817">
    <property type="entry name" value="IMS"/>
    <property type="match status" value="1"/>
</dbReference>
<evidence type="ECO:0000256" key="2">
    <source>
        <dbReference type="SAM" id="MobiDB-lite"/>
    </source>
</evidence>
<dbReference type="GO" id="GO:0006281">
    <property type="term" value="P:DNA repair"/>
    <property type="evidence" value="ECO:0007669"/>
    <property type="project" value="InterPro"/>
</dbReference>
<evidence type="ECO:0000313" key="5">
    <source>
        <dbReference type="Proteomes" id="UP000523007"/>
    </source>
</evidence>
<keyword evidence="5" id="KW-1185">Reference proteome</keyword>
<dbReference type="PANTHER" id="PTHR35369">
    <property type="entry name" value="BLR3025 PROTEIN-RELATED"/>
    <property type="match status" value="1"/>
</dbReference>
<accession>A0A7W7W0M8</accession>
<feature type="compositionally biased region" description="Low complexity" evidence="2">
    <location>
        <begin position="395"/>
        <end position="405"/>
    </location>
</feature>
<comment type="caution">
    <text evidence="4">The sequence shown here is derived from an EMBL/GenBank/DDBJ whole genome shotgun (WGS) entry which is preliminary data.</text>
</comment>
<dbReference type="RefSeq" id="WP_184575044.1">
    <property type="nucleotide sequence ID" value="NZ_JACHJT010000001.1"/>
</dbReference>
<evidence type="ECO:0000256" key="1">
    <source>
        <dbReference type="ARBA" id="ARBA00022763"/>
    </source>
</evidence>
<feature type="domain" description="UmuC" evidence="3">
    <location>
        <begin position="26"/>
        <end position="147"/>
    </location>
</feature>
<dbReference type="InterPro" id="IPR050356">
    <property type="entry name" value="SulA_CellDiv_inhibitor"/>
</dbReference>
<dbReference type="Gene3D" id="3.40.1170.60">
    <property type="match status" value="1"/>
</dbReference>
<proteinExistence type="predicted"/>
<dbReference type="PANTHER" id="PTHR35369:SF2">
    <property type="entry name" value="BLR3025 PROTEIN"/>
    <property type="match status" value="1"/>
</dbReference>
<dbReference type="InterPro" id="IPR043502">
    <property type="entry name" value="DNA/RNA_pol_sf"/>
</dbReference>